<gene>
    <name evidence="2" type="ORF">VV01_01045</name>
</gene>
<proteinExistence type="predicted"/>
<reference evidence="3" key="1">
    <citation type="submission" date="2015-03" db="EMBL/GenBank/DDBJ databases">
        <title>Luteipulveratus halotolerans sp. nov., a novel actinobacterium (Dermacoccaceae) from Sarawak, Malaysia.</title>
        <authorList>
            <person name="Juboi H."/>
            <person name="Basik A."/>
            <person name="Shamsul S.S."/>
            <person name="Arnold P."/>
            <person name="Schmitt E.K."/>
            <person name="Sanglier J.-J."/>
            <person name="Yeo T."/>
        </authorList>
    </citation>
    <scope>NUCLEOTIDE SEQUENCE [LARGE SCALE GENOMIC DNA]</scope>
    <source>
        <strain evidence="3">C296001</strain>
    </source>
</reference>
<dbReference type="OrthoDB" id="9782160at2"/>
<organism evidence="2 3">
    <name type="scientific">Luteipulveratus halotolerans</name>
    <dbReference type="NCBI Taxonomy" id="1631356"/>
    <lineage>
        <taxon>Bacteria</taxon>
        <taxon>Bacillati</taxon>
        <taxon>Actinomycetota</taxon>
        <taxon>Actinomycetes</taxon>
        <taxon>Micrococcales</taxon>
        <taxon>Dermacoccaceae</taxon>
        <taxon>Luteipulveratus</taxon>
    </lineage>
</organism>
<dbReference type="AlphaFoldDB" id="A0A0L6CE30"/>
<sequence>MAISRAGHDVTVLERSDGDLTDRGFGIALPTPLHATLLSKGYLPSDAPALSIPHRLWLTRESSGDGWRELWRQTPQLITCNWGLLWKSLRTNVPDESYLTGRRVTGLRRDSDGRAVVSVEGEPDTAYDLVIGADGHRSVVRGLVEPHAAPAYAGYVAFRGVTPLRSIEHDRELTELLSDTGLTVMYDGGHLIVYAIPDAHGGRLINWVMYAEPPTETEIDPLRGVFAPDTAVDGLLAWSRELAAARLPARINQIITATPADGLGLQPVVDLTLRTSADAPFLLAGDANAVTRPHTGSGATKALQDALGLEEAMTTTPSLVDALKVYDTERNPASNEIVELGRRIGRDQAEYTPDWTTMDAASTAAYVTATWSGQTHYLLPAED</sequence>
<dbReference type="Proteomes" id="UP000037397">
    <property type="component" value="Unassembled WGS sequence"/>
</dbReference>
<dbReference type="SUPFAM" id="SSF51905">
    <property type="entry name" value="FAD/NAD(P)-binding domain"/>
    <property type="match status" value="1"/>
</dbReference>
<name>A0A0L6CE30_9MICO</name>
<evidence type="ECO:0000313" key="3">
    <source>
        <dbReference type="Proteomes" id="UP000037397"/>
    </source>
</evidence>
<accession>A0A0L6CE30</accession>
<dbReference type="STRING" id="1631356.VV01_01045"/>
<dbReference type="PANTHER" id="PTHR47469:SF2">
    <property type="entry name" value="OS06G0597600 PROTEIN"/>
    <property type="match status" value="1"/>
</dbReference>
<evidence type="ECO:0000259" key="1">
    <source>
        <dbReference type="Pfam" id="PF22607"/>
    </source>
</evidence>
<comment type="caution">
    <text evidence="2">The sequence shown here is derived from an EMBL/GenBank/DDBJ whole genome shotgun (WGS) entry which is preliminary data.</text>
</comment>
<dbReference type="Gene3D" id="3.50.50.60">
    <property type="entry name" value="FAD/NAD(P)-binding domain"/>
    <property type="match status" value="1"/>
</dbReference>
<evidence type="ECO:0000313" key="2">
    <source>
        <dbReference type="EMBL" id="KNX36057.1"/>
    </source>
</evidence>
<protein>
    <recommendedName>
        <fullName evidence="1">2,6-dihydroxypyridine 3-monooxygenase substrate binding domain-containing protein</fullName>
    </recommendedName>
</protein>
<dbReference type="EMBL" id="LAIR01000002">
    <property type="protein sequence ID" value="KNX36057.1"/>
    <property type="molecule type" value="Genomic_DNA"/>
</dbReference>
<dbReference type="PANTHER" id="PTHR47469">
    <property type="entry name" value="MONOOXYGENASE-LIKE"/>
    <property type="match status" value="1"/>
</dbReference>
<keyword evidence="3" id="KW-1185">Reference proteome</keyword>
<dbReference type="Pfam" id="PF22607">
    <property type="entry name" value="FAD_binding-like"/>
    <property type="match status" value="1"/>
</dbReference>
<dbReference type="Gene3D" id="3.30.9.30">
    <property type="match status" value="1"/>
</dbReference>
<feature type="domain" description="2,6-dihydroxypyridine 3-monooxygenase substrate binding" evidence="1">
    <location>
        <begin position="152"/>
        <end position="217"/>
    </location>
</feature>
<dbReference type="SUPFAM" id="SSF54373">
    <property type="entry name" value="FAD-linked reductases, C-terminal domain"/>
    <property type="match status" value="1"/>
</dbReference>
<dbReference type="PRINTS" id="PR00420">
    <property type="entry name" value="RNGMNOXGNASE"/>
</dbReference>
<dbReference type="InterPro" id="IPR036188">
    <property type="entry name" value="FAD/NAD-bd_sf"/>
</dbReference>
<dbReference type="InterPro" id="IPR054707">
    <property type="entry name" value="DhpH_subs-bd"/>
</dbReference>
<dbReference type="InterPro" id="IPR053212">
    <property type="entry name" value="DHP_3-monooxygenase"/>
</dbReference>